<sequence length="247" mass="26711">MKHLQTEEQAQPDANSKRKAERLHTTPKGSFSSWQGVSPTMATQSGATLIGLMIGMLISIISVLAILTLYKNLVHVSIDAAEDASHDGQVATALITAQLELQSAGYGIENADGLHLNASDDGSEIRWRYYEDSQYQCRAIRETVIDDRSRSLTLFEGDKFCDATTELSAVEWKPLSTLTKIVRQQAITEQLFTFSVGIGECSPFGVGATSKHLIATMAAVGSADLHNSTTDITATNYSLCVVSTHPS</sequence>
<dbReference type="KEGG" id="marq:MARGE09_P0904"/>
<feature type="region of interest" description="Disordered" evidence="1">
    <location>
        <begin position="1"/>
        <end position="38"/>
    </location>
</feature>
<gene>
    <name evidence="3" type="ORF">MARGE09_P0904</name>
</gene>
<evidence type="ECO:0000256" key="1">
    <source>
        <dbReference type="SAM" id="MobiDB-lite"/>
    </source>
</evidence>
<evidence type="ECO:0000256" key="2">
    <source>
        <dbReference type="SAM" id="Phobius"/>
    </source>
</evidence>
<dbReference type="Proteomes" id="UP001320119">
    <property type="component" value="Chromosome"/>
</dbReference>
<keyword evidence="2" id="KW-1133">Transmembrane helix</keyword>
<evidence type="ECO:0000313" key="4">
    <source>
        <dbReference type="Proteomes" id="UP001320119"/>
    </source>
</evidence>
<dbReference type="EMBL" id="AP023086">
    <property type="protein sequence ID" value="BCD96704.1"/>
    <property type="molecule type" value="Genomic_DNA"/>
</dbReference>
<keyword evidence="2" id="KW-0472">Membrane</keyword>
<keyword evidence="4" id="KW-1185">Reference proteome</keyword>
<organism evidence="3 4">
    <name type="scientific">Marinagarivorans cellulosilyticus</name>
    <dbReference type="NCBI Taxonomy" id="2721545"/>
    <lineage>
        <taxon>Bacteria</taxon>
        <taxon>Pseudomonadati</taxon>
        <taxon>Pseudomonadota</taxon>
        <taxon>Gammaproteobacteria</taxon>
        <taxon>Cellvibrionales</taxon>
        <taxon>Cellvibrionaceae</taxon>
        <taxon>Marinagarivorans</taxon>
    </lineage>
</organism>
<protein>
    <submittedName>
        <fullName evidence="3">Uncharacterized protein</fullName>
    </submittedName>
</protein>
<dbReference type="RefSeq" id="WP_236986195.1">
    <property type="nucleotide sequence ID" value="NZ_AP023086.1"/>
</dbReference>
<feature type="compositionally biased region" description="Basic and acidic residues" evidence="1">
    <location>
        <begin position="15"/>
        <end position="24"/>
    </location>
</feature>
<keyword evidence="2" id="KW-0812">Transmembrane</keyword>
<feature type="transmembrane region" description="Helical" evidence="2">
    <location>
        <begin position="49"/>
        <end position="70"/>
    </location>
</feature>
<name>A0AAN1WFK9_9GAMM</name>
<proteinExistence type="predicted"/>
<reference evidence="3 4" key="1">
    <citation type="journal article" date="2022" name="IScience">
        <title>An ultrasensitive nanofiber-based assay for enzymatic hydrolysis and deep-sea microbial degradation of cellulose.</title>
        <authorList>
            <person name="Tsudome M."/>
            <person name="Tachioka M."/>
            <person name="Miyazaki M."/>
            <person name="Uchimura K."/>
            <person name="Tsuda M."/>
            <person name="Takaki Y."/>
            <person name="Deguchi S."/>
        </authorList>
    </citation>
    <scope>NUCLEOTIDE SEQUENCE [LARGE SCALE GENOMIC DNA]</scope>
    <source>
        <strain evidence="3 4">GE09</strain>
    </source>
</reference>
<evidence type="ECO:0000313" key="3">
    <source>
        <dbReference type="EMBL" id="BCD96704.1"/>
    </source>
</evidence>
<feature type="compositionally biased region" description="Polar residues" evidence="1">
    <location>
        <begin position="27"/>
        <end position="38"/>
    </location>
</feature>
<dbReference type="AlphaFoldDB" id="A0AAN1WFK9"/>
<accession>A0AAN1WFK9</accession>